<name>A0ACB6QY62_9PLEO</name>
<evidence type="ECO:0000313" key="2">
    <source>
        <dbReference type="Proteomes" id="UP000799755"/>
    </source>
</evidence>
<accession>A0ACB6QY62</accession>
<reference evidence="1" key="1">
    <citation type="journal article" date="2020" name="Stud. Mycol.">
        <title>101 Dothideomycetes genomes: a test case for predicting lifestyles and emergence of pathogens.</title>
        <authorList>
            <person name="Haridas S."/>
            <person name="Albert R."/>
            <person name="Binder M."/>
            <person name="Bloem J."/>
            <person name="Labutti K."/>
            <person name="Salamov A."/>
            <person name="Andreopoulos B."/>
            <person name="Baker S."/>
            <person name="Barry K."/>
            <person name="Bills G."/>
            <person name="Bluhm B."/>
            <person name="Cannon C."/>
            <person name="Castanera R."/>
            <person name="Culley D."/>
            <person name="Daum C."/>
            <person name="Ezra D."/>
            <person name="Gonzalez J."/>
            <person name="Henrissat B."/>
            <person name="Kuo A."/>
            <person name="Liang C."/>
            <person name="Lipzen A."/>
            <person name="Lutzoni F."/>
            <person name="Magnuson J."/>
            <person name="Mondo S."/>
            <person name="Nolan M."/>
            <person name="Ohm R."/>
            <person name="Pangilinan J."/>
            <person name="Park H.-J."/>
            <person name="Ramirez L."/>
            <person name="Alfaro M."/>
            <person name="Sun H."/>
            <person name="Tritt A."/>
            <person name="Yoshinaga Y."/>
            <person name="Zwiers L.-H."/>
            <person name="Turgeon B."/>
            <person name="Goodwin S."/>
            <person name="Spatafora J."/>
            <person name="Crous P."/>
            <person name="Grigoriev I."/>
        </authorList>
    </citation>
    <scope>NUCLEOTIDE SEQUENCE</scope>
    <source>
        <strain evidence="1">ATCC 200398</strain>
    </source>
</reference>
<organism evidence="1 2">
    <name type="scientific">Lindgomyces ingoldianus</name>
    <dbReference type="NCBI Taxonomy" id="673940"/>
    <lineage>
        <taxon>Eukaryota</taxon>
        <taxon>Fungi</taxon>
        <taxon>Dikarya</taxon>
        <taxon>Ascomycota</taxon>
        <taxon>Pezizomycotina</taxon>
        <taxon>Dothideomycetes</taxon>
        <taxon>Pleosporomycetidae</taxon>
        <taxon>Pleosporales</taxon>
        <taxon>Lindgomycetaceae</taxon>
        <taxon>Lindgomyces</taxon>
    </lineage>
</organism>
<comment type="caution">
    <text evidence="1">The sequence shown here is derived from an EMBL/GenBank/DDBJ whole genome shotgun (WGS) entry which is preliminary data.</text>
</comment>
<proteinExistence type="predicted"/>
<dbReference type="Proteomes" id="UP000799755">
    <property type="component" value="Unassembled WGS sequence"/>
</dbReference>
<protein>
    <submittedName>
        <fullName evidence="1">Uncharacterized protein</fullName>
    </submittedName>
</protein>
<keyword evidence="2" id="KW-1185">Reference proteome</keyword>
<sequence>MSFKISRFTRSVGFPPPSTFVSPLPVIKHMGRYIPQLSLKLIGLDLGVHASPKFGHQISKEVGFQHQKLLLFICLDSLDPRWWSPWFKSQIGVIHLIHETVIVSLPVVKQGGDRGQAVASAFSGSNIFAASGSLSWWHLGNWNRAPKVTIEGF</sequence>
<evidence type="ECO:0000313" key="1">
    <source>
        <dbReference type="EMBL" id="KAF2471022.1"/>
    </source>
</evidence>
<dbReference type="EMBL" id="MU003506">
    <property type="protein sequence ID" value="KAF2471022.1"/>
    <property type="molecule type" value="Genomic_DNA"/>
</dbReference>
<gene>
    <name evidence="1" type="ORF">BDR25DRAFT_354933</name>
</gene>